<dbReference type="NCBIfam" id="TIGR00199">
    <property type="entry name" value="PncC_domain"/>
    <property type="match status" value="1"/>
</dbReference>
<dbReference type="Proteomes" id="UP001501243">
    <property type="component" value="Unassembled WGS sequence"/>
</dbReference>
<proteinExistence type="predicted"/>
<dbReference type="Pfam" id="PF02464">
    <property type="entry name" value="CinA"/>
    <property type="match status" value="1"/>
</dbReference>
<evidence type="ECO:0000313" key="3">
    <source>
        <dbReference type="Proteomes" id="UP001501243"/>
    </source>
</evidence>
<name>A0ABP8QNH0_9BACT</name>
<keyword evidence="3" id="KW-1185">Reference proteome</keyword>
<dbReference type="RefSeq" id="WP_208131021.1">
    <property type="nucleotide sequence ID" value="NZ_BAABGQ010000008.1"/>
</dbReference>
<accession>A0ABP8QNH0</accession>
<organism evidence="2 3">
    <name type="scientific">Hymenobacter ginsengisoli</name>
    <dbReference type="NCBI Taxonomy" id="1051626"/>
    <lineage>
        <taxon>Bacteria</taxon>
        <taxon>Pseudomonadati</taxon>
        <taxon>Bacteroidota</taxon>
        <taxon>Cytophagia</taxon>
        <taxon>Cytophagales</taxon>
        <taxon>Hymenobacteraceae</taxon>
        <taxon>Hymenobacter</taxon>
    </lineage>
</organism>
<evidence type="ECO:0000313" key="2">
    <source>
        <dbReference type="EMBL" id="GAA4505340.1"/>
    </source>
</evidence>
<evidence type="ECO:0000259" key="1">
    <source>
        <dbReference type="Pfam" id="PF02464"/>
    </source>
</evidence>
<protein>
    <recommendedName>
        <fullName evidence="1">CinA C-terminal domain-containing protein</fullName>
    </recommendedName>
</protein>
<gene>
    <name evidence="2" type="ORF">GCM10023172_33040</name>
</gene>
<dbReference type="EMBL" id="BAABGQ010000008">
    <property type="protein sequence ID" value="GAA4505340.1"/>
    <property type="molecule type" value="Genomic_DNA"/>
</dbReference>
<sequence>MKSTPFPTDSTPLVKLFLQYKLTLALAESCTCGLVAAQLAPAEGVSDVLLGSVVTYHALAKQKLLGVNPTTIELYSAESQQTTNEMALGLHKHLPEADVCVAVTGLCGPGPSATPDKPVGTIFVTILVDGHAHEYRVLLKGDASSMRQQAADYIYQQLTELLNRLQPMAKQKASQQHVGSAAHK</sequence>
<dbReference type="InterPro" id="IPR008136">
    <property type="entry name" value="CinA_C"/>
</dbReference>
<dbReference type="InterPro" id="IPR036653">
    <property type="entry name" value="CinA-like_C"/>
</dbReference>
<dbReference type="SUPFAM" id="SSF142433">
    <property type="entry name" value="CinA-like"/>
    <property type="match status" value="1"/>
</dbReference>
<feature type="domain" description="CinA C-terminal" evidence="1">
    <location>
        <begin position="13"/>
        <end position="161"/>
    </location>
</feature>
<dbReference type="Gene3D" id="3.90.950.20">
    <property type="entry name" value="CinA-like"/>
    <property type="match status" value="1"/>
</dbReference>
<comment type="caution">
    <text evidence="2">The sequence shown here is derived from an EMBL/GenBank/DDBJ whole genome shotgun (WGS) entry which is preliminary data.</text>
</comment>
<reference evidence="3" key="1">
    <citation type="journal article" date="2019" name="Int. J. Syst. Evol. Microbiol.">
        <title>The Global Catalogue of Microorganisms (GCM) 10K type strain sequencing project: providing services to taxonomists for standard genome sequencing and annotation.</title>
        <authorList>
            <consortium name="The Broad Institute Genomics Platform"/>
            <consortium name="The Broad Institute Genome Sequencing Center for Infectious Disease"/>
            <person name="Wu L."/>
            <person name="Ma J."/>
        </authorList>
    </citation>
    <scope>NUCLEOTIDE SEQUENCE [LARGE SCALE GENOMIC DNA]</scope>
    <source>
        <strain evidence="3">JCM 17841</strain>
    </source>
</reference>